<dbReference type="CDD" id="cd10153">
    <property type="entry name" value="RcnR-FrmR-like_DUF156"/>
    <property type="match status" value="1"/>
</dbReference>
<dbReference type="Gene3D" id="1.20.58.1000">
    <property type="entry name" value="Metal-sensitive repressor, helix protomer"/>
    <property type="match status" value="1"/>
</dbReference>
<dbReference type="GO" id="GO:0046872">
    <property type="term" value="F:metal ion binding"/>
    <property type="evidence" value="ECO:0007669"/>
    <property type="project" value="InterPro"/>
</dbReference>
<dbReference type="Pfam" id="PF02583">
    <property type="entry name" value="Trns_repr_metal"/>
    <property type="match status" value="1"/>
</dbReference>
<proteinExistence type="inferred from homology"/>
<dbReference type="OrthoDB" id="9806052at2"/>
<dbReference type="GO" id="GO:0045892">
    <property type="term" value="P:negative regulation of DNA-templated transcription"/>
    <property type="evidence" value="ECO:0007669"/>
    <property type="project" value="UniProtKB-ARBA"/>
</dbReference>
<evidence type="ECO:0000313" key="3">
    <source>
        <dbReference type="Proteomes" id="UP000439983"/>
    </source>
</evidence>
<accession>A0A6N7L9T0</accession>
<dbReference type="InterPro" id="IPR003735">
    <property type="entry name" value="Metal_Tscrpt_repr"/>
</dbReference>
<dbReference type="PANTHER" id="PTHR33677:SF5">
    <property type="entry name" value="TRANSCRIPTIONAL REPRESSOR FRMR"/>
    <property type="match status" value="1"/>
</dbReference>
<sequence length="96" mass="10721">MHTIRNQAKLLARVRRLKGQMEAIERALEGERPCGEVLNLVASVRGAVQGLTVELIEDHIREHVAAPGTGGDLVQEQRARMQGADELIEVVRRYLK</sequence>
<name>A0A6N7L9T0_SINTE</name>
<dbReference type="AlphaFoldDB" id="A0A6N7L9T0"/>
<dbReference type="RefSeq" id="WP_153437585.1">
    <property type="nucleotide sequence ID" value="NZ_CP121659.1"/>
</dbReference>
<dbReference type="PANTHER" id="PTHR33677">
    <property type="entry name" value="TRANSCRIPTIONAL REPRESSOR FRMR-RELATED"/>
    <property type="match status" value="1"/>
</dbReference>
<gene>
    <name evidence="2" type="ORF">GHK62_06800</name>
</gene>
<comment type="similarity">
    <text evidence="1">Belongs to the FrmR/RcnR family.</text>
</comment>
<evidence type="ECO:0000313" key="2">
    <source>
        <dbReference type="EMBL" id="MQX14482.1"/>
    </source>
</evidence>
<dbReference type="GO" id="GO:0003677">
    <property type="term" value="F:DNA binding"/>
    <property type="evidence" value="ECO:0007669"/>
    <property type="project" value="InterPro"/>
</dbReference>
<keyword evidence="3" id="KW-1185">Reference proteome</keyword>
<comment type="caution">
    <text evidence="2">The sequence shown here is derived from an EMBL/GenBank/DDBJ whole genome shotgun (WGS) entry which is preliminary data.</text>
</comment>
<dbReference type="InterPro" id="IPR038390">
    <property type="entry name" value="Metal_Tscrpt_repr_sf"/>
</dbReference>
<dbReference type="Proteomes" id="UP000439983">
    <property type="component" value="Unassembled WGS sequence"/>
</dbReference>
<dbReference type="EMBL" id="WITC01000031">
    <property type="protein sequence ID" value="MQX14482.1"/>
    <property type="molecule type" value="Genomic_DNA"/>
</dbReference>
<reference evidence="2 3" key="1">
    <citation type="journal article" date="2013" name="Genome Biol.">
        <title>Comparative genomics of the core and accessory genomes of 48 Sinorhizobium strains comprising five genospecies.</title>
        <authorList>
            <person name="Sugawara M."/>
            <person name="Epstein B."/>
            <person name="Badgley B.D."/>
            <person name="Unno T."/>
            <person name="Xu L."/>
            <person name="Reese J."/>
            <person name="Gyaneshwar P."/>
            <person name="Denny R."/>
            <person name="Mudge J."/>
            <person name="Bharti A.K."/>
            <person name="Farmer A.D."/>
            <person name="May G.D."/>
            <person name="Woodward J.E."/>
            <person name="Medigue C."/>
            <person name="Vallenet D."/>
            <person name="Lajus A."/>
            <person name="Rouy Z."/>
            <person name="Martinez-Vaz B."/>
            <person name="Tiffin P."/>
            <person name="Young N.D."/>
            <person name="Sadowsky M.J."/>
        </authorList>
    </citation>
    <scope>NUCLEOTIDE SEQUENCE [LARGE SCALE GENOMIC DNA]</scope>
    <source>
        <strain evidence="2 3">USDA4894</strain>
    </source>
</reference>
<protein>
    <submittedName>
        <fullName evidence="2">Metal-sensing transcriptional repressor</fullName>
    </submittedName>
</protein>
<organism evidence="2 3">
    <name type="scientific">Sinorhizobium terangae</name>
    <dbReference type="NCBI Taxonomy" id="110322"/>
    <lineage>
        <taxon>Bacteria</taxon>
        <taxon>Pseudomonadati</taxon>
        <taxon>Pseudomonadota</taxon>
        <taxon>Alphaproteobacteria</taxon>
        <taxon>Hyphomicrobiales</taxon>
        <taxon>Rhizobiaceae</taxon>
        <taxon>Sinorhizobium/Ensifer group</taxon>
        <taxon>Sinorhizobium</taxon>
    </lineage>
</organism>
<evidence type="ECO:0000256" key="1">
    <source>
        <dbReference type="ARBA" id="ARBA00005260"/>
    </source>
</evidence>